<accession>A0A1W1E0E1</accession>
<dbReference type="InterPro" id="IPR050194">
    <property type="entry name" value="Glycosyltransferase_grp1"/>
</dbReference>
<sequence>MSKLSVDFVHVHYLGFYGLISLFTNKKLIATAWGSDILINQHNLFKKILLKRILKKSQIITYDGYNAEKSLIELGASKGKIHSINFGIDSKKFSKKIGNCRIKQEIGFTNNLTIISTRGFEDIYDVQTLIKAMPIILSNIAEVRLVLVGRGSTQKVLEQLVEQLKLKSAVAFVGLVSNDNLPNLLSNMDIYVSTSLSDSGLACSTAEAMACETPVVVSDSAENDKWIDKQNGFLFPVKNYKKLADILIKLLQDEHLRKLIGRAGRDIIVKNNDYEDGMSRMNKLYKDLRDD</sequence>
<proteinExistence type="predicted"/>
<reference evidence="3" key="1">
    <citation type="submission" date="2016-10" db="EMBL/GenBank/DDBJ databases">
        <authorList>
            <person name="de Groot N.N."/>
        </authorList>
    </citation>
    <scope>NUCLEOTIDE SEQUENCE</scope>
</reference>
<protein>
    <submittedName>
        <fullName evidence="3">Glycosyltransferase</fullName>
    </submittedName>
</protein>
<feature type="domain" description="Glycosyl transferase family 1" evidence="1">
    <location>
        <begin position="109"/>
        <end position="265"/>
    </location>
</feature>
<dbReference type="GO" id="GO:0016758">
    <property type="term" value="F:hexosyltransferase activity"/>
    <property type="evidence" value="ECO:0007669"/>
    <property type="project" value="TreeGrafter"/>
</dbReference>
<dbReference type="AlphaFoldDB" id="A0A1W1E0E1"/>
<organism evidence="3">
    <name type="scientific">hydrothermal vent metagenome</name>
    <dbReference type="NCBI Taxonomy" id="652676"/>
    <lineage>
        <taxon>unclassified sequences</taxon>
        <taxon>metagenomes</taxon>
        <taxon>ecological metagenomes</taxon>
    </lineage>
</organism>
<evidence type="ECO:0000259" key="1">
    <source>
        <dbReference type="Pfam" id="PF00534"/>
    </source>
</evidence>
<evidence type="ECO:0000259" key="2">
    <source>
        <dbReference type="Pfam" id="PF13477"/>
    </source>
</evidence>
<dbReference type="PANTHER" id="PTHR45947:SF3">
    <property type="entry name" value="SULFOQUINOVOSYL TRANSFERASE SQD2"/>
    <property type="match status" value="1"/>
</dbReference>
<dbReference type="InterPro" id="IPR028098">
    <property type="entry name" value="Glyco_trans_4-like_N"/>
</dbReference>
<name>A0A1W1E0E1_9ZZZZ</name>
<dbReference type="Gene3D" id="3.40.50.2000">
    <property type="entry name" value="Glycogen Phosphorylase B"/>
    <property type="match status" value="2"/>
</dbReference>
<feature type="domain" description="Glycosyltransferase subfamily 4-like N-terminal" evidence="2">
    <location>
        <begin position="2"/>
        <end position="61"/>
    </location>
</feature>
<dbReference type="SUPFAM" id="SSF53756">
    <property type="entry name" value="UDP-Glycosyltransferase/glycogen phosphorylase"/>
    <property type="match status" value="1"/>
</dbReference>
<dbReference type="EMBL" id="FPHZ01000013">
    <property type="protein sequence ID" value="SFV87444.1"/>
    <property type="molecule type" value="Genomic_DNA"/>
</dbReference>
<dbReference type="PANTHER" id="PTHR45947">
    <property type="entry name" value="SULFOQUINOVOSYL TRANSFERASE SQD2"/>
    <property type="match status" value="1"/>
</dbReference>
<gene>
    <name evidence="3" type="ORF">MNB_SUP05-SYMBIONT-5-230</name>
</gene>
<evidence type="ECO:0000313" key="3">
    <source>
        <dbReference type="EMBL" id="SFV87444.1"/>
    </source>
</evidence>
<dbReference type="Pfam" id="PF13477">
    <property type="entry name" value="Glyco_trans_4_2"/>
    <property type="match status" value="1"/>
</dbReference>
<keyword evidence="3" id="KW-0808">Transferase</keyword>
<dbReference type="InterPro" id="IPR001296">
    <property type="entry name" value="Glyco_trans_1"/>
</dbReference>
<dbReference type="Pfam" id="PF00534">
    <property type="entry name" value="Glycos_transf_1"/>
    <property type="match status" value="1"/>
</dbReference>